<name>A0A022KZX1_9MICO</name>
<dbReference type="HOGENOM" id="CLU_077601_4_1_11"/>
<accession>A0A022KZX1</accession>
<feature type="region of interest" description="Disordered" evidence="2">
    <location>
        <begin position="185"/>
        <end position="230"/>
    </location>
</feature>
<sequence>MHSSPAVSPCRSLAPGASALAVLSVLAWLLVMVASPVAADPGQGRWRWPMDPPHHVLHGFEQPEHRYAAGHRGVDISAPGGVGTPVRAVEAGTVRFAGEVAGRGVVSVLHADGLLSTYEPVAAVVAAGEHVAEGSLLGHVAQVRVGAPHCPEGPCLHLGARRGEDYLDPMLLLGARGPSVLLPLGGSGGSGSVPAGSGPGSVRPSNADRPPASVPAARTPLHGTRWVLAD</sequence>
<keyword evidence="5" id="KW-1185">Reference proteome</keyword>
<feature type="domain" description="M23ase beta-sheet core" evidence="3">
    <location>
        <begin position="70"/>
        <end position="169"/>
    </location>
</feature>
<dbReference type="PANTHER" id="PTHR21666:SF289">
    <property type="entry name" value="L-ALA--D-GLU ENDOPEPTIDASE"/>
    <property type="match status" value="1"/>
</dbReference>
<proteinExistence type="predicted"/>
<dbReference type="AlphaFoldDB" id="A0A022KZX1"/>
<dbReference type="OrthoDB" id="5245088at2"/>
<dbReference type="InterPro" id="IPR011055">
    <property type="entry name" value="Dup_hybrid_motif"/>
</dbReference>
<feature type="compositionally biased region" description="Low complexity" evidence="2">
    <location>
        <begin position="192"/>
        <end position="205"/>
    </location>
</feature>
<protein>
    <submittedName>
        <fullName evidence="4">Peptidase M23</fullName>
    </submittedName>
</protein>
<dbReference type="EMBL" id="AORC01000005">
    <property type="protein sequence ID" value="EYT50236.1"/>
    <property type="molecule type" value="Genomic_DNA"/>
</dbReference>
<reference evidence="4 5" key="1">
    <citation type="journal article" date="2013" name="Genome Announc.">
        <title>Draft genome sequence of an Actinobacterium, Brachybacterium muris strain UCD-AY4.</title>
        <authorList>
            <person name="Lo J.R."/>
            <person name="Lang J.M."/>
            <person name="Darling A.E."/>
            <person name="Eisen J.A."/>
            <person name="Coil D.A."/>
        </authorList>
    </citation>
    <scope>NUCLEOTIDE SEQUENCE [LARGE SCALE GENOMIC DNA]</scope>
    <source>
        <strain evidence="4 5">UCD-AY4</strain>
    </source>
</reference>
<evidence type="ECO:0000259" key="3">
    <source>
        <dbReference type="Pfam" id="PF01551"/>
    </source>
</evidence>
<dbReference type="RefSeq" id="WP_017822802.1">
    <property type="nucleotide sequence ID" value="NZ_AORC01000005.1"/>
</dbReference>
<dbReference type="CDD" id="cd12797">
    <property type="entry name" value="M23_peptidase"/>
    <property type="match status" value="1"/>
</dbReference>
<keyword evidence="1" id="KW-0732">Signal</keyword>
<organism evidence="4 5">
    <name type="scientific">Brachybacterium muris UCD-AY4</name>
    <dbReference type="NCBI Taxonomy" id="1249481"/>
    <lineage>
        <taxon>Bacteria</taxon>
        <taxon>Bacillati</taxon>
        <taxon>Actinomycetota</taxon>
        <taxon>Actinomycetes</taxon>
        <taxon>Micrococcales</taxon>
        <taxon>Dermabacteraceae</taxon>
        <taxon>Brachybacterium</taxon>
    </lineage>
</organism>
<dbReference type="Gene3D" id="2.70.70.10">
    <property type="entry name" value="Glucose Permease (Domain IIA)"/>
    <property type="match status" value="1"/>
</dbReference>
<dbReference type="PANTHER" id="PTHR21666">
    <property type="entry name" value="PEPTIDASE-RELATED"/>
    <property type="match status" value="1"/>
</dbReference>
<dbReference type="STRING" id="1249481.D641_0105490"/>
<dbReference type="InterPro" id="IPR016047">
    <property type="entry name" value="M23ase_b-sheet_dom"/>
</dbReference>
<dbReference type="SUPFAM" id="SSF51261">
    <property type="entry name" value="Duplicated hybrid motif"/>
    <property type="match status" value="1"/>
</dbReference>
<evidence type="ECO:0000256" key="1">
    <source>
        <dbReference type="ARBA" id="ARBA00022729"/>
    </source>
</evidence>
<gene>
    <name evidence="4" type="ORF">D641_0105490</name>
</gene>
<dbReference type="GO" id="GO:0004222">
    <property type="term" value="F:metalloendopeptidase activity"/>
    <property type="evidence" value="ECO:0007669"/>
    <property type="project" value="TreeGrafter"/>
</dbReference>
<dbReference type="Pfam" id="PF01551">
    <property type="entry name" value="Peptidase_M23"/>
    <property type="match status" value="1"/>
</dbReference>
<dbReference type="InterPro" id="IPR050570">
    <property type="entry name" value="Cell_wall_metabolism_enzyme"/>
</dbReference>
<dbReference type="Proteomes" id="UP000019754">
    <property type="component" value="Unassembled WGS sequence"/>
</dbReference>
<comment type="caution">
    <text evidence="4">The sequence shown here is derived from an EMBL/GenBank/DDBJ whole genome shotgun (WGS) entry which is preliminary data.</text>
</comment>
<evidence type="ECO:0000313" key="4">
    <source>
        <dbReference type="EMBL" id="EYT50236.1"/>
    </source>
</evidence>
<evidence type="ECO:0000313" key="5">
    <source>
        <dbReference type="Proteomes" id="UP000019754"/>
    </source>
</evidence>
<evidence type="ECO:0000256" key="2">
    <source>
        <dbReference type="SAM" id="MobiDB-lite"/>
    </source>
</evidence>